<sequence>MPTRLGVTSAMTLRKRLPLSLPAPHPVHAPAGQRYIFLDTAARSLRLKEIPFPAQHQILVALQRQLEHSGFRFVRTWHPKLCRVQGWDCAERVELHILVRCLSEEFRTGLAVSGRNSAPDAFQPLRKKVVGIRHAAVHRRPQRRRDLFGKFAVAAEFTADWLGDRASSCQIQLYRFRLESLVDDFHASRRRLQVNVAARIGQYHAGDPERQATAAAPTRGRATH</sequence>
<organism evidence="2 3">
    <name type="scientific">Aspergillus tamarii</name>
    <dbReference type="NCBI Taxonomy" id="41984"/>
    <lineage>
        <taxon>Eukaryota</taxon>
        <taxon>Fungi</taxon>
        <taxon>Dikarya</taxon>
        <taxon>Ascomycota</taxon>
        <taxon>Pezizomycotina</taxon>
        <taxon>Eurotiomycetes</taxon>
        <taxon>Eurotiomycetidae</taxon>
        <taxon>Eurotiales</taxon>
        <taxon>Aspergillaceae</taxon>
        <taxon>Aspergillus</taxon>
        <taxon>Aspergillus subgen. Circumdati</taxon>
    </lineage>
</organism>
<evidence type="ECO:0000313" key="3">
    <source>
        <dbReference type="Proteomes" id="UP000326950"/>
    </source>
</evidence>
<keyword evidence="3" id="KW-1185">Reference proteome</keyword>
<accession>A0A5N6UAN0</accession>
<dbReference type="AlphaFoldDB" id="A0A5N6UAN0"/>
<dbReference type="EMBL" id="ML738818">
    <property type="protein sequence ID" value="KAE8155646.1"/>
    <property type="molecule type" value="Genomic_DNA"/>
</dbReference>
<feature type="region of interest" description="Disordered" evidence="1">
    <location>
        <begin position="205"/>
        <end position="224"/>
    </location>
</feature>
<dbReference type="Proteomes" id="UP000326950">
    <property type="component" value="Unassembled WGS sequence"/>
</dbReference>
<proteinExistence type="predicted"/>
<feature type="compositionally biased region" description="Low complexity" evidence="1">
    <location>
        <begin position="211"/>
        <end position="224"/>
    </location>
</feature>
<evidence type="ECO:0000256" key="1">
    <source>
        <dbReference type="SAM" id="MobiDB-lite"/>
    </source>
</evidence>
<protein>
    <submittedName>
        <fullName evidence="2">Uncharacterized protein</fullName>
    </submittedName>
</protein>
<dbReference type="OrthoDB" id="5324651at2759"/>
<evidence type="ECO:0000313" key="2">
    <source>
        <dbReference type="EMBL" id="KAE8155646.1"/>
    </source>
</evidence>
<gene>
    <name evidence="2" type="ORF">BDV40DRAFT_283208</name>
</gene>
<name>A0A5N6UAN0_ASPTM</name>
<reference evidence="2 3" key="1">
    <citation type="submission" date="2019-04" db="EMBL/GenBank/DDBJ databases">
        <title>Friends and foes A comparative genomics study of 23 Aspergillus species from section Flavi.</title>
        <authorList>
            <consortium name="DOE Joint Genome Institute"/>
            <person name="Kjaerbolling I."/>
            <person name="Vesth T."/>
            <person name="Frisvad J.C."/>
            <person name="Nybo J.L."/>
            <person name="Theobald S."/>
            <person name="Kildgaard S."/>
            <person name="Isbrandt T."/>
            <person name="Kuo A."/>
            <person name="Sato A."/>
            <person name="Lyhne E.K."/>
            <person name="Kogle M.E."/>
            <person name="Wiebenga A."/>
            <person name="Kun R.S."/>
            <person name="Lubbers R.J."/>
            <person name="Makela M.R."/>
            <person name="Barry K."/>
            <person name="Chovatia M."/>
            <person name="Clum A."/>
            <person name="Daum C."/>
            <person name="Haridas S."/>
            <person name="He G."/>
            <person name="LaButti K."/>
            <person name="Lipzen A."/>
            <person name="Mondo S."/>
            <person name="Riley R."/>
            <person name="Salamov A."/>
            <person name="Simmons B.A."/>
            <person name="Magnuson J.K."/>
            <person name="Henrissat B."/>
            <person name="Mortensen U.H."/>
            <person name="Larsen T.O."/>
            <person name="Devries R.P."/>
            <person name="Grigoriev I.V."/>
            <person name="Machida M."/>
            <person name="Baker S.E."/>
            <person name="Andersen M.R."/>
        </authorList>
    </citation>
    <scope>NUCLEOTIDE SEQUENCE [LARGE SCALE GENOMIC DNA]</scope>
    <source>
        <strain evidence="2 3">CBS 117626</strain>
    </source>
</reference>